<dbReference type="EMBL" id="JAVHJL010000012">
    <property type="protein sequence ID" value="KAK6495678.1"/>
    <property type="molecule type" value="Genomic_DNA"/>
</dbReference>
<comment type="caution">
    <text evidence="1">The sequence shown here is derived from an EMBL/GenBank/DDBJ whole genome shotgun (WGS) entry which is preliminary data.</text>
</comment>
<gene>
    <name evidence="1" type="ORF">TWF481_002726</name>
</gene>
<protein>
    <submittedName>
        <fullName evidence="1">Uncharacterized protein</fullName>
    </submittedName>
</protein>
<proteinExistence type="predicted"/>
<sequence>MTGRRGKEIRLDHVANHFHKEQRDIQFWVVYSRCDLAETSKALETARSNYEREINLLDHDIEMSDQQRQLPPIKDILGPPGEIFMASSSGPLDFWICCECRHLAQSRPGFVYVMNLGKEAECTSNDHPTHARCPRCFIVRSQPSQIAF</sequence>
<keyword evidence="2" id="KW-1185">Reference proteome</keyword>
<dbReference type="AlphaFoldDB" id="A0AAV9VSS5"/>
<reference evidence="1 2" key="1">
    <citation type="submission" date="2023-08" db="EMBL/GenBank/DDBJ databases">
        <authorList>
            <person name="Palmer J.M."/>
        </authorList>
    </citation>
    <scope>NUCLEOTIDE SEQUENCE [LARGE SCALE GENOMIC DNA]</scope>
    <source>
        <strain evidence="1 2">TWF481</strain>
    </source>
</reference>
<dbReference type="Proteomes" id="UP001370758">
    <property type="component" value="Unassembled WGS sequence"/>
</dbReference>
<evidence type="ECO:0000313" key="1">
    <source>
        <dbReference type="EMBL" id="KAK6495678.1"/>
    </source>
</evidence>
<evidence type="ECO:0000313" key="2">
    <source>
        <dbReference type="Proteomes" id="UP001370758"/>
    </source>
</evidence>
<accession>A0AAV9VSS5</accession>
<organism evidence="1 2">
    <name type="scientific">Arthrobotrys musiformis</name>
    <dbReference type="NCBI Taxonomy" id="47236"/>
    <lineage>
        <taxon>Eukaryota</taxon>
        <taxon>Fungi</taxon>
        <taxon>Dikarya</taxon>
        <taxon>Ascomycota</taxon>
        <taxon>Pezizomycotina</taxon>
        <taxon>Orbiliomycetes</taxon>
        <taxon>Orbiliales</taxon>
        <taxon>Orbiliaceae</taxon>
        <taxon>Arthrobotrys</taxon>
    </lineage>
</organism>
<name>A0AAV9VSS5_9PEZI</name>